<name>A0A345PIC6_9BACI</name>
<evidence type="ECO:0000256" key="1">
    <source>
        <dbReference type="SAM" id="Phobius"/>
    </source>
</evidence>
<gene>
    <name evidence="2" type="ORF">CUC15_12830</name>
</gene>
<keyword evidence="1" id="KW-0812">Transmembrane</keyword>
<sequence length="127" mass="13635">MRQSKQLIRNKLTAASSTSSFVTVTSTQWIRIESSATAAASTIIIFSPAATAIAVIAMSSVTAVMTVVTVTSMMTAISTITIMSARTAALGKMLDLFHDFFKHVDLLSPFIGIFEGIKNFLTTLVRL</sequence>
<accession>A0A345PIC6</accession>
<dbReference type="Proteomes" id="UP000253908">
    <property type="component" value="Chromosome"/>
</dbReference>
<feature type="transmembrane region" description="Helical" evidence="1">
    <location>
        <begin position="63"/>
        <end position="83"/>
    </location>
</feature>
<evidence type="ECO:0000313" key="2">
    <source>
        <dbReference type="EMBL" id="AXI09756.1"/>
    </source>
</evidence>
<keyword evidence="1" id="KW-1133">Transmembrane helix</keyword>
<dbReference type="EMBL" id="CP024848">
    <property type="protein sequence ID" value="AXI09756.1"/>
    <property type="molecule type" value="Genomic_DNA"/>
</dbReference>
<dbReference type="AlphaFoldDB" id="A0A345PIC6"/>
<reference evidence="3" key="1">
    <citation type="submission" date="2017-11" db="EMBL/GenBank/DDBJ databases">
        <authorList>
            <person name="Zhu W."/>
        </authorList>
    </citation>
    <scope>NUCLEOTIDE SEQUENCE [LARGE SCALE GENOMIC DNA]</scope>
    <source>
        <strain evidence="3">160</strain>
    </source>
</reference>
<organism evidence="2 3">
    <name type="scientific">Oceanobacillus zhaokaii</name>
    <dbReference type="NCBI Taxonomy" id="2052660"/>
    <lineage>
        <taxon>Bacteria</taxon>
        <taxon>Bacillati</taxon>
        <taxon>Bacillota</taxon>
        <taxon>Bacilli</taxon>
        <taxon>Bacillales</taxon>
        <taxon>Bacillaceae</taxon>
        <taxon>Oceanobacillus</taxon>
    </lineage>
</organism>
<proteinExistence type="predicted"/>
<protein>
    <submittedName>
        <fullName evidence="2">Uncharacterized protein</fullName>
    </submittedName>
</protein>
<keyword evidence="3" id="KW-1185">Reference proteome</keyword>
<evidence type="ECO:0000313" key="3">
    <source>
        <dbReference type="Proteomes" id="UP000253908"/>
    </source>
</evidence>
<keyword evidence="1" id="KW-0472">Membrane</keyword>
<dbReference type="KEGG" id="ocn:CUC15_12830"/>
<feature type="transmembrane region" description="Helical" evidence="1">
    <location>
        <begin position="36"/>
        <end position="57"/>
    </location>
</feature>